<dbReference type="InterPro" id="IPR001486">
    <property type="entry name" value="Hemoglobin_trunc"/>
</dbReference>
<dbReference type="EMBL" id="CP126980">
    <property type="protein sequence ID" value="WIM99223.1"/>
    <property type="molecule type" value="Genomic_DNA"/>
</dbReference>
<keyword evidence="3" id="KW-0479">Metal-binding</keyword>
<dbReference type="Pfam" id="PF01152">
    <property type="entry name" value="Bac_globin"/>
    <property type="match status" value="1"/>
</dbReference>
<dbReference type="RefSeq" id="WP_284920662.1">
    <property type="nucleotide sequence ID" value="NZ_CP126980.1"/>
</dbReference>
<gene>
    <name evidence="5" type="ORF">ACTOB_002867</name>
</gene>
<reference evidence="5 6" key="1">
    <citation type="submission" date="2023-06" db="EMBL/GenBank/DDBJ databases">
        <authorList>
            <person name="Yushchuk O."/>
            <person name="Binda E."/>
            <person name="Ruckert-Reed C."/>
            <person name="Fedorenko V."/>
            <person name="Kalinowski J."/>
            <person name="Marinelli F."/>
        </authorList>
    </citation>
    <scope>NUCLEOTIDE SEQUENCE [LARGE SCALE GENOMIC DNA]</scope>
    <source>
        <strain evidence="5 6">NRRL 3884</strain>
    </source>
</reference>
<protein>
    <submittedName>
        <fullName evidence="5">Group II truncated hemoglobin</fullName>
    </submittedName>
</protein>
<name>A0ABY8WRP6_9ACTN</name>
<keyword evidence="1" id="KW-0813">Transport</keyword>
<evidence type="ECO:0000313" key="5">
    <source>
        <dbReference type="EMBL" id="WIM99223.1"/>
    </source>
</evidence>
<proteinExistence type="predicted"/>
<evidence type="ECO:0000313" key="6">
    <source>
        <dbReference type="Proteomes" id="UP001240150"/>
    </source>
</evidence>
<keyword evidence="2" id="KW-0349">Heme</keyword>
<dbReference type="InterPro" id="IPR012292">
    <property type="entry name" value="Globin/Proto"/>
</dbReference>
<dbReference type="Proteomes" id="UP001240150">
    <property type="component" value="Chromosome"/>
</dbReference>
<accession>A0ABY8WRP6</accession>
<evidence type="ECO:0000256" key="1">
    <source>
        <dbReference type="ARBA" id="ARBA00022448"/>
    </source>
</evidence>
<dbReference type="InterPro" id="IPR009050">
    <property type="entry name" value="Globin-like_sf"/>
</dbReference>
<dbReference type="Gene3D" id="1.10.490.10">
    <property type="entry name" value="Globins"/>
    <property type="match status" value="1"/>
</dbReference>
<dbReference type="SUPFAM" id="SSF46458">
    <property type="entry name" value="Globin-like"/>
    <property type="match status" value="1"/>
</dbReference>
<evidence type="ECO:0000256" key="4">
    <source>
        <dbReference type="ARBA" id="ARBA00023004"/>
    </source>
</evidence>
<dbReference type="CDD" id="cd14775">
    <property type="entry name" value="TrHb2_O-like"/>
    <property type="match status" value="1"/>
</dbReference>
<evidence type="ECO:0000256" key="3">
    <source>
        <dbReference type="ARBA" id="ARBA00022723"/>
    </source>
</evidence>
<keyword evidence="6" id="KW-1185">Reference proteome</keyword>
<sequence>MERPTLFEAAGGAPAMLALATDFHARCLADPVLEHPFSHVGNPEHVQRLADYWGEVLGGPPVYSERFGGHLAMLRVHANQCDENPFSRRFAEVFDEAVAHALPDDPELRAALHDYMHCATTEVATVFPTTATVPETAGMPRWSWSGSMAR</sequence>
<organism evidence="5 6">
    <name type="scientific">Actinoplanes oblitus</name>
    <dbReference type="NCBI Taxonomy" id="3040509"/>
    <lineage>
        <taxon>Bacteria</taxon>
        <taxon>Bacillati</taxon>
        <taxon>Actinomycetota</taxon>
        <taxon>Actinomycetes</taxon>
        <taxon>Micromonosporales</taxon>
        <taxon>Micromonosporaceae</taxon>
        <taxon>Actinoplanes</taxon>
    </lineage>
</organism>
<evidence type="ECO:0000256" key="2">
    <source>
        <dbReference type="ARBA" id="ARBA00022617"/>
    </source>
</evidence>
<keyword evidence="4" id="KW-0408">Iron</keyword>